<dbReference type="PANTHER" id="PTHR30417:SF1">
    <property type="entry name" value="N-ACETYLMURAMOYL-L-ALANINE AMIDASE AMID"/>
    <property type="match status" value="1"/>
</dbReference>
<dbReference type="PANTHER" id="PTHR30417">
    <property type="entry name" value="N-ACETYLMURAMOYL-L-ALANINE AMIDASE AMID"/>
    <property type="match status" value="1"/>
</dbReference>
<feature type="domain" description="N-acetylmuramoyl-L-alanine amidase" evidence="5">
    <location>
        <begin position="5"/>
        <end position="151"/>
    </location>
</feature>
<evidence type="ECO:0000256" key="4">
    <source>
        <dbReference type="ARBA" id="ARBA00023316"/>
    </source>
</evidence>
<accession>A0ABT3E3L0</accession>
<evidence type="ECO:0000259" key="5">
    <source>
        <dbReference type="SMART" id="SM00644"/>
    </source>
</evidence>
<dbReference type="Gene3D" id="2.40.50.670">
    <property type="match status" value="1"/>
</dbReference>
<dbReference type="InterPro" id="IPR038263">
    <property type="entry name" value="Lytic_exo_TRD_sf"/>
</dbReference>
<dbReference type="InterPro" id="IPR051206">
    <property type="entry name" value="NAMLAA_amidase_2"/>
</dbReference>
<dbReference type="EC" id="3.5.1.28" evidence="2"/>
<dbReference type="GO" id="GO:0008745">
    <property type="term" value="F:N-acetylmuramoyl-L-alanine amidase activity"/>
    <property type="evidence" value="ECO:0007669"/>
    <property type="project" value="UniProtKB-EC"/>
</dbReference>
<dbReference type="EMBL" id="JAOZFE010000002">
    <property type="protein sequence ID" value="MCW0952991.1"/>
    <property type="molecule type" value="Genomic_DNA"/>
</dbReference>
<dbReference type="SUPFAM" id="SSF55846">
    <property type="entry name" value="N-acetylmuramoyl-L-alanine amidase-like"/>
    <property type="match status" value="1"/>
</dbReference>
<dbReference type="Pfam" id="PF01510">
    <property type="entry name" value="Amidase_2"/>
    <property type="match status" value="1"/>
</dbReference>
<comment type="catalytic activity">
    <reaction evidence="1">
        <text>Hydrolyzes the link between N-acetylmuramoyl residues and L-amino acid residues in certain cell-wall glycopeptides.</text>
        <dbReference type="EC" id="3.5.1.28"/>
    </reaction>
</comment>
<keyword evidence="4" id="KW-0961">Cell wall biogenesis/degradation</keyword>
<dbReference type="InterPro" id="IPR002502">
    <property type="entry name" value="Amidase_domain"/>
</dbReference>
<dbReference type="CDD" id="cd06583">
    <property type="entry name" value="PGRP"/>
    <property type="match status" value="1"/>
</dbReference>
<keyword evidence="3 6" id="KW-0378">Hydrolase</keyword>
<dbReference type="SMART" id="SM00644">
    <property type="entry name" value="Ami_2"/>
    <property type="match status" value="1"/>
</dbReference>
<evidence type="ECO:0000256" key="2">
    <source>
        <dbReference type="ARBA" id="ARBA00011901"/>
    </source>
</evidence>
<sequence>MFIADKRLGYMPRGHNPLGVVIHNDEGVDASTTQAYDNYLSTKDLTSGYAHYYVCSDGTLQVADESSIAWHSGNQWGNANLIGIEACQSNGNLEQFKKNEENALKLAAQIFMRYGIQPNRNTVILHKALSATACPSRSIQLHGDWTAVQDYFIERIKYHMGQATSKPSYKPSKPKTAIEQFKSANHQYTAYGDIRVDEIKHVNGMWQFVNYKLAGSKNVNWTYNGIPLAYVDNISRGNQLPTKVGDRVRLAKAYNHGTIDMYDPKSNGVGISMGTVGIIWFNADALIAL</sequence>
<proteinExistence type="predicted"/>
<dbReference type="InterPro" id="IPR031898">
    <property type="entry name" value="ZoocinA_TRD"/>
</dbReference>
<dbReference type="Proteomes" id="UP001526225">
    <property type="component" value="Unassembled WGS sequence"/>
</dbReference>
<evidence type="ECO:0000313" key="7">
    <source>
        <dbReference type="Proteomes" id="UP001526225"/>
    </source>
</evidence>
<reference evidence="6 7" key="1">
    <citation type="submission" date="2022-10" db="EMBL/GenBank/DDBJ databases">
        <title>Weissella fermenti sp. nov., isolated from fermented cabbage.</title>
        <authorList>
            <person name="Lee J.K."/>
            <person name="Baek J.H."/>
            <person name="Choi D.G."/>
            <person name="Kim J.M."/>
            <person name="Jeon C.O."/>
        </authorList>
    </citation>
    <scope>NUCLEOTIDE SEQUENCE [LARGE SCALE GENOMIC DNA]</scope>
    <source>
        <strain evidence="6 7">KACC 18534</strain>
    </source>
</reference>
<dbReference type="Pfam" id="PF16775">
    <property type="entry name" value="ZoocinA_TRD"/>
    <property type="match status" value="1"/>
</dbReference>
<protein>
    <recommendedName>
        <fullName evidence="2">N-acetylmuramoyl-L-alanine amidase</fullName>
        <ecNumber evidence="2">3.5.1.28</ecNumber>
    </recommendedName>
</protein>
<keyword evidence="7" id="KW-1185">Reference proteome</keyword>
<evidence type="ECO:0000256" key="1">
    <source>
        <dbReference type="ARBA" id="ARBA00001561"/>
    </source>
</evidence>
<gene>
    <name evidence="6" type="ORF">OIT44_02755</name>
</gene>
<dbReference type="InterPro" id="IPR036505">
    <property type="entry name" value="Amidase/PGRP_sf"/>
</dbReference>
<organism evidence="6 7">
    <name type="scientific">Weissella ceti</name>
    <dbReference type="NCBI Taxonomy" id="759620"/>
    <lineage>
        <taxon>Bacteria</taxon>
        <taxon>Bacillati</taxon>
        <taxon>Bacillota</taxon>
        <taxon>Bacilli</taxon>
        <taxon>Lactobacillales</taxon>
        <taxon>Lactobacillaceae</taxon>
        <taxon>Weissella</taxon>
    </lineage>
</organism>
<name>A0ABT3E3L0_9LACO</name>
<dbReference type="Gene3D" id="3.40.80.10">
    <property type="entry name" value="Peptidoglycan recognition protein-like"/>
    <property type="match status" value="1"/>
</dbReference>
<comment type="caution">
    <text evidence="6">The sequence shown here is derived from an EMBL/GenBank/DDBJ whole genome shotgun (WGS) entry which is preliminary data.</text>
</comment>
<evidence type="ECO:0000313" key="6">
    <source>
        <dbReference type="EMBL" id="MCW0952991.1"/>
    </source>
</evidence>
<evidence type="ECO:0000256" key="3">
    <source>
        <dbReference type="ARBA" id="ARBA00022801"/>
    </source>
</evidence>
<dbReference type="RefSeq" id="WP_213408327.1">
    <property type="nucleotide sequence ID" value="NZ_CP074441.1"/>
</dbReference>